<evidence type="ECO:0000313" key="6">
    <source>
        <dbReference type="Proteomes" id="UP000502504"/>
    </source>
</evidence>
<feature type="region of interest" description="Disordered" evidence="1">
    <location>
        <begin position="1"/>
        <end position="24"/>
    </location>
</feature>
<dbReference type="InterPro" id="IPR016187">
    <property type="entry name" value="CTDL_fold"/>
</dbReference>
<protein>
    <submittedName>
        <fullName evidence="4">Formylglycine-generating enzyme family protein</fullName>
    </submittedName>
    <submittedName>
        <fullName evidence="3">Serine/threonine protein kinase</fullName>
    </submittedName>
</protein>
<dbReference type="EMBL" id="LHQL01000007">
    <property type="protein sequence ID" value="OOQ52950.1"/>
    <property type="molecule type" value="Genomic_DNA"/>
</dbReference>
<keyword evidence="5" id="KW-1185">Reference proteome</keyword>
<reference evidence="4 6" key="2">
    <citation type="submission" date="2020-03" db="EMBL/GenBank/DDBJ databases">
        <title>Is there a link between lipid content and antibiotic production in Streptomyces?</title>
        <authorList>
            <person name="David M."/>
            <person name="Lejeune C."/>
            <person name="Abreu S."/>
            <person name="Thibessard A."/>
            <person name="Leblond P."/>
            <person name="Chaminade P."/>
            <person name="Virolle M.-J."/>
        </authorList>
    </citation>
    <scope>NUCLEOTIDE SEQUENCE [LARGE SCALE GENOMIC DNA]</scope>
    <source>
        <strain evidence="4 6">DSM 41481</strain>
    </source>
</reference>
<dbReference type="InterPro" id="IPR051043">
    <property type="entry name" value="Sulfatase_Mod_Factor_Kinase"/>
</dbReference>
<dbReference type="SUPFAM" id="SSF56436">
    <property type="entry name" value="C-type lectin-like"/>
    <property type="match status" value="1"/>
</dbReference>
<dbReference type="PANTHER" id="PTHR23150:SF19">
    <property type="entry name" value="FORMYLGLYCINE-GENERATING ENZYME"/>
    <property type="match status" value="1"/>
</dbReference>
<dbReference type="Proteomes" id="UP000190306">
    <property type="component" value="Chromosome"/>
</dbReference>
<evidence type="ECO:0000259" key="2">
    <source>
        <dbReference type="Pfam" id="PF03781"/>
    </source>
</evidence>
<evidence type="ECO:0000313" key="3">
    <source>
        <dbReference type="EMBL" id="OOQ52950.1"/>
    </source>
</evidence>
<dbReference type="GO" id="GO:0120147">
    <property type="term" value="F:formylglycine-generating oxidase activity"/>
    <property type="evidence" value="ECO:0007669"/>
    <property type="project" value="TreeGrafter"/>
</dbReference>
<dbReference type="EMBL" id="CP050692">
    <property type="protein sequence ID" value="QIT44108.1"/>
    <property type="molecule type" value="Genomic_DNA"/>
</dbReference>
<feature type="compositionally biased region" description="Basic and acidic residues" evidence="1">
    <location>
        <begin position="12"/>
        <end position="23"/>
    </location>
</feature>
<dbReference type="PANTHER" id="PTHR23150">
    <property type="entry name" value="SULFATASE MODIFYING FACTOR 1, 2"/>
    <property type="match status" value="1"/>
</dbReference>
<dbReference type="Proteomes" id="UP000502504">
    <property type="component" value="Chromosome"/>
</dbReference>
<keyword evidence="3" id="KW-0808">Transferase</keyword>
<accession>A0AAE7CKY6</accession>
<gene>
    <name evidence="3" type="ORF">AFM16_11365</name>
    <name evidence="4" type="ORF">HCX60_11535</name>
</gene>
<dbReference type="AlphaFoldDB" id="A0AAE7CKY6"/>
<dbReference type="Gene3D" id="3.90.1580.10">
    <property type="entry name" value="paralog of FGE (formylglycine-generating enzyme)"/>
    <property type="match status" value="1"/>
</dbReference>
<proteinExistence type="predicted"/>
<organism evidence="4 6">
    <name type="scientific">Streptomyces antibioticus</name>
    <dbReference type="NCBI Taxonomy" id="1890"/>
    <lineage>
        <taxon>Bacteria</taxon>
        <taxon>Bacillati</taxon>
        <taxon>Actinomycetota</taxon>
        <taxon>Actinomycetes</taxon>
        <taxon>Kitasatosporales</taxon>
        <taxon>Streptomycetaceae</taxon>
        <taxon>Streptomyces</taxon>
    </lineage>
</organism>
<feature type="domain" description="Sulfatase-modifying factor enzyme-like" evidence="2">
    <location>
        <begin position="75"/>
        <end position="317"/>
    </location>
</feature>
<evidence type="ECO:0000313" key="5">
    <source>
        <dbReference type="Proteomes" id="UP000190306"/>
    </source>
</evidence>
<dbReference type="GO" id="GO:0004674">
    <property type="term" value="F:protein serine/threonine kinase activity"/>
    <property type="evidence" value="ECO:0007669"/>
    <property type="project" value="UniProtKB-KW"/>
</dbReference>
<keyword evidence="3" id="KW-0723">Serine/threonine-protein kinase</keyword>
<dbReference type="InterPro" id="IPR005532">
    <property type="entry name" value="SUMF_dom"/>
</dbReference>
<evidence type="ECO:0000256" key="1">
    <source>
        <dbReference type="SAM" id="MobiDB-lite"/>
    </source>
</evidence>
<sequence>MRLEDVAGSPHFQEHAEPADPRRFRPAPEAAARLAGAGPRELAALVEDGSAALPDRLAAGGVLALLGDPRITAVPAVCAVPGGTVEIGLPEEDVPSVVERWAHVGVEREWIEKETPVHRTELADYRITVHPVTNAEYQTFLHATGHPVRPTTWYLGAYPYDRANHPVAGVRAADADAYAAWLAVRTGLPWRLPTEAEWEYAAKGPDGLTHPWGDTFDPDAANTRETGLHTTTPVGAFPAGRSPFGALDMGGNVEEYVADSYRPYPGGPYVPDHLVQSMGEYRIARGGSFCRHGDLTRTRRRHGPFPGPLYPVGFRLALSTPPRPPSPTGADG</sequence>
<name>A0AAE7CKY6_STRAT</name>
<reference evidence="3 5" key="1">
    <citation type="submission" date="2015-07" db="EMBL/GenBank/DDBJ databases">
        <title>Draft Genome Sequence of Streptomyces antibioticus, IMRU 3720 reveals insights in the evolution of actinomycin biosynthetic gene clusters in Streptomyces.</title>
        <authorList>
            <person name="Crnovcic I."/>
            <person name="Ruckert C."/>
            <person name="Kalinowksi J."/>
            <person name="Keller U."/>
        </authorList>
    </citation>
    <scope>NUCLEOTIDE SEQUENCE [LARGE SCALE GENOMIC DNA]</scope>
    <source>
        <strain evidence="3 5">DSM 41481</strain>
    </source>
</reference>
<evidence type="ECO:0000313" key="4">
    <source>
        <dbReference type="EMBL" id="QIT44108.1"/>
    </source>
</evidence>
<dbReference type="InterPro" id="IPR042095">
    <property type="entry name" value="SUMF_sf"/>
</dbReference>
<dbReference type="RefSeq" id="WP_078633221.1">
    <property type="nucleotide sequence ID" value="NZ_CM007717.1"/>
</dbReference>
<dbReference type="Pfam" id="PF03781">
    <property type="entry name" value="FGE-sulfatase"/>
    <property type="match status" value="1"/>
</dbReference>
<keyword evidence="3" id="KW-0418">Kinase</keyword>